<gene>
    <name evidence="2" type="ORF">NG895_28325</name>
</gene>
<protein>
    <recommendedName>
        <fullName evidence="4">PXPV repeat-containing protein</fullName>
    </recommendedName>
</protein>
<reference evidence="2" key="1">
    <citation type="submission" date="2022-06" db="EMBL/GenBank/DDBJ databases">
        <title>Aeoliella straminimaris, a novel planctomycete from sediments.</title>
        <authorList>
            <person name="Vitorino I.R."/>
            <person name="Lage O.M."/>
        </authorList>
    </citation>
    <scope>NUCLEOTIDE SEQUENCE</scope>
    <source>
        <strain evidence="2">ICT_H6.2</strain>
    </source>
</reference>
<dbReference type="AlphaFoldDB" id="A0A9X2JJ59"/>
<evidence type="ECO:0000313" key="2">
    <source>
        <dbReference type="EMBL" id="MCO6047830.1"/>
    </source>
</evidence>
<proteinExistence type="predicted"/>
<dbReference type="Proteomes" id="UP001155241">
    <property type="component" value="Unassembled WGS sequence"/>
</dbReference>
<feature type="signal peptide" evidence="1">
    <location>
        <begin position="1"/>
        <end position="23"/>
    </location>
</feature>
<sequence>MKIIALIAVLTGAFWLSGSQANAQCGCEASYAPVYQPTVVYRPVMPATTYYAPTAPVYGPAVVPTTYYTTRYRPRRAVTRVRYGYAPAYSAYYPVW</sequence>
<keyword evidence="1" id="KW-0732">Signal</keyword>
<name>A0A9X2JJ59_9BACT</name>
<dbReference type="RefSeq" id="WP_252855937.1">
    <property type="nucleotide sequence ID" value="NZ_JAMXLR010000092.1"/>
</dbReference>
<keyword evidence="3" id="KW-1185">Reference proteome</keyword>
<accession>A0A9X2JJ59</accession>
<evidence type="ECO:0008006" key="4">
    <source>
        <dbReference type="Google" id="ProtNLM"/>
    </source>
</evidence>
<feature type="chain" id="PRO_5040894730" description="PXPV repeat-containing protein" evidence="1">
    <location>
        <begin position="24"/>
        <end position="96"/>
    </location>
</feature>
<comment type="caution">
    <text evidence="2">The sequence shown here is derived from an EMBL/GenBank/DDBJ whole genome shotgun (WGS) entry which is preliminary data.</text>
</comment>
<evidence type="ECO:0000313" key="3">
    <source>
        <dbReference type="Proteomes" id="UP001155241"/>
    </source>
</evidence>
<evidence type="ECO:0000256" key="1">
    <source>
        <dbReference type="SAM" id="SignalP"/>
    </source>
</evidence>
<dbReference type="EMBL" id="JAMXLR010000092">
    <property type="protein sequence ID" value="MCO6047830.1"/>
    <property type="molecule type" value="Genomic_DNA"/>
</dbReference>
<organism evidence="2 3">
    <name type="scientific">Aeoliella straminimaris</name>
    <dbReference type="NCBI Taxonomy" id="2954799"/>
    <lineage>
        <taxon>Bacteria</taxon>
        <taxon>Pseudomonadati</taxon>
        <taxon>Planctomycetota</taxon>
        <taxon>Planctomycetia</taxon>
        <taxon>Pirellulales</taxon>
        <taxon>Lacipirellulaceae</taxon>
        <taxon>Aeoliella</taxon>
    </lineage>
</organism>